<protein>
    <recommendedName>
        <fullName evidence="1">Methyltransferase domain-containing protein</fullName>
    </recommendedName>
</protein>
<dbReference type="KEGG" id="asip:AQUSIP_10370"/>
<dbReference type="InterPro" id="IPR029063">
    <property type="entry name" value="SAM-dependent_MTases_sf"/>
</dbReference>
<name>A0A5E4PH88_9COXI</name>
<dbReference type="CDD" id="cd02440">
    <property type="entry name" value="AdoMet_MTases"/>
    <property type="match status" value="1"/>
</dbReference>
<dbReference type="AlphaFoldDB" id="A0A5E4PH88"/>
<dbReference type="OrthoDB" id="9804312at2"/>
<dbReference type="Gene3D" id="3.40.50.150">
    <property type="entry name" value="Vaccinia Virus protein VP39"/>
    <property type="match status" value="1"/>
</dbReference>
<evidence type="ECO:0000259" key="1">
    <source>
        <dbReference type="Pfam" id="PF13649"/>
    </source>
</evidence>
<dbReference type="InterPro" id="IPR041698">
    <property type="entry name" value="Methyltransf_25"/>
</dbReference>
<dbReference type="EMBL" id="LR699119">
    <property type="protein sequence ID" value="VVC75743.1"/>
    <property type="molecule type" value="Genomic_DNA"/>
</dbReference>
<evidence type="ECO:0000313" key="3">
    <source>
        <dbReference type="Proteomes" id="UP000324194"/>
    </source>
</evidence>
<feature type="domain" description="Methyltransferase" evidence="1">
    <location>
        <begin position="41"/>
        <end position="136"/>
    </location>
</feature>
<accession>A0A5E4PH88</accession>
<organism evidence="2 3">
    <name type="scientific">Aquicella siphonis</name>
    <dbReference type="NCBI Taxonomy" id="254247"/>
    <lineage>
        <taxon>Bacteria</taxon>
        <taxon>Pseudomonadati</taxon>
        <taxon>Pseudomonadota</taxon>
        <taxon>Gammaproteobacteria</taxon>
        <taxon>Legionellales</taxon>
        <taxon>Coxiellaceae</taxon>
        <taxon>Aquicella</taxon>
    </lineage>
</organism>
<reference evidence="2 3" key="1">
    <citation type="submission" date="2019-08" db="EMBL/GenBank/DDBJ databases">
        <authorList>
            <person name="Guy L."/>
        </authorList>
    </citation>
    <scope>NUCLEOTIDE SEQUENCE [LARGE SCALE GENOMIC DNA]</scope>
    <source>
        <strain evidence="2 3">SGT-108</strain>
    </source>
</reference>
<gene>
    <name evidence="2" type="ORF">AQUSIP_10370</name>
</gene>
<dbReference type="Pfam" id="PF13649">
    <property type="entry name" value="Methyltransf_25"/>
    <property type="match status" value="1"/>
</dbReference>
<dbReference type="SUPFAM" id="SSF53335">
    <property type="entry name" value="S-adenosyl-L-methionine-dependent methyltransferases"/>
    <property type="match status" value="1"/>
</dbReference>
<proteinExistence type="predicted"/>
<dbReference type="RefSeq" id="WP_148339022.1">
    <property type="nucleotide sequence ID" value="NZ_LR699119.1"/>
</dbReference>
<sequence length="248" mass="28751">MKVKNMMYGKLCAEFYDLDKQYASTEETAFYRQIFTNRDLILEPMCGSGRLLIPLMRGGYQIHGMDNSRSMLDNCEKRALEYGLRPVLIESSIEDMAVERRYSGIVIPVGSFQLIYPRASAESALDKFRDMLLPGGKLVLDLFVPWEALCEHAQVESYERSVAAHDGTTITVRSVNTAHKYEQYYINENTYTKHVNDKLIAQENEIMRVNWYYQYEAAYMLEKHGFKNLIYRERVINGSNHMTFVAGK</sequence>
<keyword evidence="3" id="KW-1185">Reference proteome</keyword>
<evidence type="ECO:0000313" key="2">
    <source>
        <dbReference type="EMBL" id="VVC75743.1"/>
    </source>
</evidence>
<dbReference type="Gene3D" id="2.20.25.110">
    <property type="entry name" value="S-adenosyl-L-methionine-dependent methyltransferases"/>
    <property type="match status" value="1"/>
</dbReference>
<dbReference type="Proteomes" id="UP000324194">
    <property type="component" value="Chromosome 1"/>
</dbReference>